<keyword evidence="1" id="KW-0732">Signal</keyword>
<protein>
    <submittedName>
        <fullName evidence="2">Uncharacterized protein</fullName>
    </submittedName>
</protein>
<dbReference type="RefSeq" id="WP_344641129.1">
    <property type="nucleotide sequence ID" value="NZ_BAAATR010000064.1"/>
</dbReference>
<sequence>MMRHLGFAAAGVASAALTLTALGTTTASAAPQPARSGGTISAGAPTADCGGNPYHLRVLQAIDASPSGRSLTARNTKYFCGFDDGYFAPVGKPTKFHFAPGAKATLLNGVHEEKVSLTDLLRRVHTCKSNRSAVHWPSSCNNQYVITVNKAGAITTIAQRYHP</sequence>
<feature type="chain" id="PRO_5045746641" evidence="1">
    <location>
        <begin position="30"/>
        <end position="163"/>
    </location>
</feature>
<evidence type="ECO:0000313" key="3">
    <source>
        <dbReference type="Proteomes" id="UP001500305"/>
    </source>
</evidence>
<evidence type="ECO:0000256" key="1">
    <source>
        <dbReference type="SAM" id="SignalP"/>
    </source>
</evidence>
<name>A0ABP5S097_9ACTN</name>
<evidence type="ECO:0000313" key="2">
    <source>
        <dbReference type="EMBL" id="GAA2278779.1"/>
    </source>
</evidence>
<reference evidence="3" key="1">
    <citation type="journal article" date="2019" name="Int. J. Syst. Evol. Microbiol.">
        <title>The Global Catalogue of Microorganisms (GCM) 10K type strain sequencing project: providing services to taxonomists for standard genome sequencing and annotation.</title>
        <authorList>
            <consortium name="The Broad Institute Genomics Platform"/>
            <consortium name="The Broad Institute Genome Sequencing Center for Infectious Disease"/>
            <person name="Wu L."/>
            <person name="Ma J."/>
        </authorList>
    </citation>
    <scope>NUCLEOTIDE SEQUENCE [LARGE SCALE GENOMIC DNA]</scope>
    <source>
        <strain evidence="3">JCM 7356</strain>
    </source>
</reference>
<proteinExistence type="predicted"/>
<keyword evidence="3" id="KW-1185">Reference proteome</keyword>
<dbReference type="EMBL" id="BAAATR010000064">
    <property type="protein sequence ID" value="GAA2278779.1"/>
    <property type="molecule type" value="Genomic_DNA"/>
</dbReference>
<dbReference type="Proteomes" id="UP001500305">
    <property type="component" value="Unassembled WGS sequence"/>
</dbReference>
<accession>A0ABP5S097</accession>
<feature type="signal peptide" evidence="1">
    <location>
        <begin position="1"/>
        <end position="29"/>
    </location>
</feature>
<gene>
    <name evidence="2" type="ORF">GCM10010430_75940</name>
</gene>
<comment type="caution">
    <text evidence="2">The sequence shown here is derived from an EMBL/GenBank/DDBJ whole genome shotgun (WGS) entry which is preliminary data.</text>
</comment>
<organism evidence="2 3">
    <name type="scientific">Kitasatospora cystarginea</name>
    <dbReference type="NCBI Taxonomy" id="58350"/>
    <lineage>
        <taxon>Bacteria</taxon>
        <taxon>Bacillati</taxon>
        <taxon>Actinomycetota</taxon>
        <taxon>Actinomycetes</taxon>
        <taxon>Kitasatosporales</taxon>
        <taxon>Streptomycetaceae</taxon>
        <taxon>Kitasatospora</taxon>
    </lineage>
</organism>